<dbReference type="Pfam" id="PF01757">
    <property type="entry name" value="Acyl_transf_3"/>
    <property type="match status" value="1"/>
</dbReference>
<feature type="transmembrane region" description="Helical" evidence="1">
    <location>
        <begin position="287"/>
        <end position="304"/>
    </location>
</feature>
<dbReference type="GO" id="GO:0016747">
    <property type="term" value="F:acyltransferase activity, transferring groups other than amino-acyl groups"/>
    <property type="evidence" value="ECO:0007669"/>
    <property type="project" value="InterPro"/>
</dbReference>
<keyword evidence="1" id="KW-0812">Transmembrane</keyword>
<feature type="domain" description="Acyltransferase 3" evidence="2">
    <location>
        <begin position="7"/>
        <end position="339"/>
    </location>
</feature>
<feature type="transmembrane region" description="Helical" evidence="1">
    <location>
        <begin position="258"/>
        <end position="275"/>
    </location>
</feature>
<evidence type="ECO:0000313" key="5">
    <source>
        <dbReference type="Proteomes" id="UP000238707"/>
    </source>
</evidence>
<feature type="transmembrane region" description="Helical" evidence="1">
    <location>
        <begin position="37"/>
        <end position="57"/>
    </location>
</feature>
<feature type="transmembrane region" description="Helical" evidence="1">
    <location>
        <begin position="141"/>
        <end position="160"/>
    </location>
</feature>
<keyword evidence="1" id="KW-0472">Membrane</keyword>
<evidence type="ECO:0000259" key="3">
    <source>
        <dbReference type="Pfam" id="PF19040"/>
    </source>
</evidence>
<protein>
    <recommendedName>
        <fullName evidence="6">Acyltransferase</fullName>
    </recommendedName>
</protein>
<dbReference type="EMBL" id="MSCI01000002">
    <property type="protein sequence ID" value="PQJ60960.1"/>
    <property type="molecule type" value="Genomic_DNA"/>
</dbReference>
<keyword evidence="1" id="KW-1133">Transmembrane helix</keyword>
<keyword evidence="5" id="KW-1185">Reference proteome</keyword>
<evidence type="ECO:0000259" key="2">
    <source>
        <dbReference type="Pfam" id="PF01757"/>
    </source>
</evidence>
<dbReference type="InterPro" id="IPR002656">
    <property type="entry name" value="Acyl_transf_3_dom"/>
</dbReference>
<dbReference type="PANTHER" id="PTHR23028:SF53">
    <property type="entry name" value="ACYL_TRANSF_3 DOMAIN-CONTAINING PROTEIN"/>
    <property type="match status" value="1"/>
</dbReference>
<reference evidence="4 5" key="1">
    <citation type="submission" date="2016-12" db="EMBL/GenBank/DDBJ databases">
        <title>Diversity of luminous bacteria.</title>
        <authorList>
            <person name="Yoshizawa S."/>
            <person name="Kogure K."/>
        </authorList>
    </citation>
    <scope>NUCLEOTIDE SEQUENCE [LARGE SCALE GENOMIC DNA]</scope>
    <source>
        <strain evidence="4 5">LC2-408</strain>
    </source>
</reference>
<dbReference type="Pfam" id="PF19040">
    <property type="entry name" value="SGNH"/>
    <property type="match status" value="1"/>
</dbReference>
<dbReference type="InterPro" id="IPR043968">
    <property type="entry name" value="SGNH"/>
</dbReference>
<gene>
    <name evidence="4" type="ORF">BTO10_16665</name>
</gene>
<feature type="transmembrane region" description="Helical" evidence="1">
    <location>
        <begin position="354"/>
        <end position="374"/>
    </location>
</feature>
<feature type="domain" description="SGNH" evidence="3">
    <location>
        <begin position="428"/>
        <end position="663"/>
    </location>
</feature>
<evidence type="ECO:0000256" key="1">
    <source>
        <dbReference type="SAM" id="Phobius"/>
    </source>
</evidence>
<dbReference type="GO" id="GO:0009103">
    <property type="term" value="P:lipopolysaccharide biosynthetic process"/>
    <property type="evidence" value="ECO:0007669"/>
    <property type="project" value="TreeGrafter"/>
</dbReference>
<dbReference type="Proteomes" id="UP000238707">
    <property type="component" value="Unassembled WGS sequence"/>
</dbReference>
<feature type="transmembrane region" description="Helical" evidence="1">
    <location>
        <begin position="167"/>
        <end position="187"/>
    </location>
</feature>
<organism evidence="4 5">
    <name type="scientific">Vibrio chagasii</name>
    <dbReference type="NCBI Taxonomy" id="170679"/>
    <lineage>
        <taxon>Bacteria</taxon>
        <taxon>Pseudomonadati</taxon>
        <taxon>Pseudomonadota</taxon>
        <taxon>Gammaproteobacteria</taxon>
        <taxon>Vibrionales</taxon>
        <taxon>Vibrionaceae</taxon>
        <taxon>Vibrio</taxon>
    </lineage>
</organism>
<dbReference type="InterPro" id="IPR050879">
    <property type="entry name" value="Acyltransferase_3"/>
</dbReference>
<accession>A0A2S7VH89</accession>
<feature type="transmembrane region" description="Helical" evidence="1">
    <location>
        <begin position="324"/>
        <end position="342"/>
    </location>
</feature>
<dbReference type="PANTHER" id="PTHR23028">
    <property type="entry name" value="ACETYLTRANSFERASE"/>
    <property type="match status" value="1"/>
</dbReference>
<comment type="caution">
    <text evidence="4">The sequence shown here is derived from an EMBL/GenBank/DDBJ whole genome shotgun (WGS) entry which is preliminary data.</text>
</comment>
<dbReference type="RefSeq" id="WP_105025288.1">
    <property type="nucleotide sequence ID" value="NZ_MSCI01000002.1"/>
</dbReference>
<name>A0A2S7VH89_9VIBR</name>
<evidence type="ECO:0000313" key="4">
    <source>
        <dbReference type="EMBL" id="PQJ60960.1"/>
    </source>
</evidence>
<feature type="transmembrane region" description="Helical" evidence="1">
    <location>
        <begin position="12"/>
        <end position="31"/>
    </location>
</feature>
<sequence>MLSYRRELDGLRALAVIAVIIYHANLEVFGIQIFQGGFFGVDVFFVLSGYLITSIIRNDMAEGTFSFLNFYWRRAKRIVPALVAMLVVTTLIAYLVLLPSDLVTYVNSLKSALYFGSNYFFYSEDSYVADASIYKPLLHTWSLAVEWQFYIVYPVIVWFVNRFFKQYMFEVLLGLALLSLQLSSFIVGNYPDMAFYLLPSRAWELILGGLTTFYNRNRLPMATEGSLEKVCYKGLPLFGLFLIVHSMLFVGHEVQHPSFLTLFPVLGTCLFLMFSHKGEASNDLLSIKPIVYIGLVSYSLYLWHQPVFVFFRLIKHDYFRYEQFALLMVISLLLATLTYRFIESVYRKKGLNRYALSLPLVSVLLLGLFVHQTVQREGFPEHLRGVVREAYDMYKHIEFRRLEQPDNLGDSYRGEFKSRSQCNFRTVETACRFGDESWVTLGDSFVGQYDYALHEIVQERGEGMISLSYEQCPFVSPSIWFGNVAECSVVNKDRLALISNFNSPKKIILGTNYGQFSRPKNRTKNPIEDGKKDLVGGERAKGDIAWKSYSENINKLLSLGHEVYVVYPMPRPETDVKKAVFQQLTTSVSKYEDMWSSSKDTYSSTVSASQTLDEYLPNHPKLHKVMPQEIFCIDGRCKMIDEKYGGIYNGGGHLSYAGAKMILDDIFRNIN</sequence>
<dbReference type="GO" id="GO:0016020">
    <property type="term" value="C:membrane"/>
    <property type="evidence" value="ECO:0007669"/>
    <property type="project" value="TreeGrafter"/>
</dbReference>
<evidence type="ECO:0008006" key="6">
    <source>
        <dbReference type="Google" id="ProtNLM"/>
    </source>
</evidence>
<proteinExistence type="predicted"/>
<feature type="transmembrane region" description="Helical" evidence="1">
    <location>
        <begin position="78"/>
        <end position="97"/>
    </location>
</feature>
<dbReference type="AlphaFoldDB" id="A0A2S7VH89"/>